<protein>
    <submittedName>
        <fullName evidence="1">Uncharacterized protein</fullName>
    </submittedName>
</protein>
<dbReference type="PANTHER" id="PTHR10131">
    <property type="entry name" value="TNF RECEPTOR ASSOCIATED FACTOR"/>
    <property type="match status" value="1"/>
</dbReference>
<name>A0A9J6FNV8_HAELO</name>
<dbReference type="EMBL" id="JABSTR010000002">
    <property type="protein sequence ID" value="KAH9364535.1"/>
    <property type="molecule type" value="Genomic_DNA"/>
</dbReference>
<dbReference type="GO" id="GO:0005164">
    <property type="term" value="F:tumor necrosis factor receptor binding"/>
    <property type="evidence" value="ECO:0007669"/>
    <property type="project" value="TreeGrafter"/>
</dbReference>
<sequence length="222" mass="24813">MSHAGNSLSESQYFGYCLVDFNSSLDFRTVEFQERVPDGHVCDSCGVVSGEVKLLPCMHVSCKRCSCATVRKGGDKYTMTCAADKKVFEEMSGFSVVKEKLYDRRVRCPSTSDGCNHTCTLRELEAHFHKCQFFWTVCSLCGIRLLFKKLPEHYAECRSLLSSAAATFAKSKQLVQDLENATKEVEEVVTKNSGDAGVFRKKMDSVLEVLEKLRVQVGDAKT</sequence>
<proteinExistence type="predicted"/>
<organism evidence="1 2">
    <name type="scientific">Haemaphysalis longicornis</name>
    <name type="common">Bush tick</name>
    <dbReference type="NCBI Taxonomy" id="44386"/>
    <lineage>
        <taxon>Eukaryota</taxon>
        <taxon>Metazoa</taxon>
        <taxon>Ecdysozoa</taxon>
        <taxon>Arthropoda</taxon>
        <taxon>Chelicerata</taxon>
        <taxon>Arachnida</taxon>
        <taxon>Acari</taxon>
        <taxon>Parasitiformes</taxon>
        <taxon>Ixodida</taxon>
        <taxon>Ixodoidea</taxon>
        <taxon>Ixodidae</taxon>
        <taxon>Haemaphysalinae</taxon>
        <taxon>Haemaphysalis</taxon>
    </lineage>
</organism>
<dbReference type="VEuPathDB" id="VectorBase:HLOH_059494"/>
<evidence type="ECO:0000313" key="2">
    <source>
        <dbReference type="Proteomes" id="UP000821853"/>
    </source>
</evidence>
<dbReference type="Proteomes" id="UP000821853">
    <property type="component" value="Chromosome 10"/>
</dbReference>
<evidence type="ECO:0000313" key="1">
    <source>
        <dbReference type="EMBL" id="KAH9364535.1"/>
    </source>
</evidence>
<dbReference type="OrthoDB" id="4788989at2759"/>
<dbReference type="AlphaFoldDB" id="A0A9J6FNV8"/>
<accession>A0A9J6FNV8</accession>
<dbReference type="GO" id="GO:0009898">
    <property type="term" value="C:cytoplasmic side of plasma membrane"/>
    <property type="evidence" value="ECO:0007669"/>
    <property type="project" value="TreeGrafter"/>
</dbReference>
<dbReference type="SUPFAM" id="SSF49599">
    <property type="entry name" value="TRAF domain-like"/>
    <property type="match status" value="1"/>
</dbReference>
<gene>
    <name evidence="1" type="ORF">HPB48_009133</name>
</gene>
<comment type="caution">
    <text evidence="1">The sequence shown here is derived from an EMBL/GenBank/DDBJ whole genome shotgun (WGS) entry which is preliminary data.</text>
</comment>
<reference evidence="1 2" key="1">
    <citation type="journal article" date="2020" name="Cell">
        <title>Large-Scale Comparative Analyses of Tick Genomes Elucidate Their Genetic Diversity and Vector Capacities.</title>
        <authorList>
            <consortium name="Tick Genome and Microbiome Consortium (TIGMIC)"/>
            <person name="Jia N."/>
            <person name="Wang J."/>
            <person name="Shi W."/>
            <person name="Du L."/>
            <person name="Sun Y."/>
            <person name="Zhan W."/>
            <person name="Jiang J.F."/>
            <person name="Wang Q."/>
            <person name="Zhang B."/>
            <person name="Ji P."/>
            <person name="Bell-Sakyi L."/>
            <person name="Cui X.M."/>
            <person name="Yuan T.T."/>
            <person name="Jiang B.G."/>
            <person name="Yang W.F."/>
            <person name="Lam T.T."/>
            <person name="Chang Q.C."/>
            <person name="Ding S.J."/>
            <person name="Wang X.J."/>
            <person name="Zhu J.G."/>
            <person name="Ruan X.D."/>
            <person name="Zhao L."/>
            <person name="Wei J.T."/>
            <person name="Ye R.Z."/>
            <person name="Que T.C."/>
            <person name="Du C.H."/>
            <person name="Zhou Y.H."/>
            <person name="Cheng J.X."/>
            <person name="Dai P.F."/>
            <person name="Guo W.B."/>
            <person name="Han X.H."/>
            <person name="Huang E.J."/>
            <person name="Li L.F."/>
            <person name="Wei W."/>
            <person name="Gao Y.C."/>
            <person name="Liu J.Z."/>
            <person name="Shao H.Z."/>
            <person name="Wang X."/>
            <person name="Wang C.C."/>
            <person name="Yang T.C."/>
            <person name="Huo Q.B."/>
            <person name="Li W."/>
            <person name="Chen H.Y."/>
            <person name="Chen S.E."/>
            <person name="Zhou L.G."/>
            <person name="Ni X.B."/>
            <person name="Tian J.H."/>
            <person name="Sheng Y."/>
            <person name="Liu T."/>
            <person name="Pan Y.S."/>
            <person name="Xia L.Y."/>
            <person name="Li J."/>
            <person name="Zhao F."/>
            <person name="Cao W.C."/>
        </authorList>
    </citation>
    <scope>NUCLEOTIDE SEQUENCE [LARGE SCALE GENOMIC DNA]</scope>
    <source>
        <strain evidence="1">HaeL-2018</strain>
    </source>
</reference>
<keyword evidence="2" id="KW-1185">Reference proteome</keyword>
<dbReference type="Gene3D" id="3.30.40.10">
    <property type="entry name" value="Zinc/RING finger domain, C3HC4 (zinc finger)"/>
    <property type="match status" value="1"/>
</dbReference>
<dbReference type="PANTHER" id="PTHR10131:SF138">
    <property type="entry name" value="RE66324P"/>
    <property type="match status" value="1"/>
</dbReference>
<dbReference type="InterPro" id="IPR013083">
    <property type="entry name" value="Znf_RING/FYVE/PHD"/>
</dbReference>
<dbReference type="GO" id="GO:0043122">
    <property type="term" value="P:regulation of canonical NF-kappaB signal transduction"/>
    <property type="evidence" value="ECO:0007669"/>
    <property type="project" value="TreeGrafter"/>
</dbReference>